<comment type="caution">
    <text evidence="2">The sequence shown here is derived from an EMBL/GenBank/DDBJ whole genome shotgun (WGS) entry which is preliminary data.</text>
</comment>
<dbReference type="Proteomes" id="UP001633002">
    <property type="component" value="Unassembled WGS sequence"/>
</dbReference>
<accession>A0ABD3IJX7</accession>
<dbReference type="Gene3D" id="3.40.50.150">
    <property type="entry name" value="Vaccinia Virus protein VP39"/>
    <property type="match status" value="1"/>
</dbReference>
<feature type="region of interest" description="Disordered" evidence="1">
    <location>
        <begin position="1"/>
        <end position="138"/>
    </location>
</feature>
<name>A0ABD3IJX7_9MARC</name>
<dbReference type="SUPFAM" id="SSF53335">
    <property type="entry name" value="S-adenosyl-L-methionine-dependent methyltransferases"/>
    <property type="match status" value="1"/>
</dbReference>
<feature type="region of interest" description="Disordered" evidence="1">
    <location>
        <begin position="355"/>
        <end position="388"/>
    </location>
</feature>
<evidence type="ECO:0000313" key="3">
    <source>
        <dbReference type="Proteomes" id="UP001633002"/>
    </source>
</evidence>
<dbReference type="InterPro" id="IPR029063">
    <property type="entry name" value="SAM-dependent_MTases_sf"/>
</dbReference>
<gene>
    <name evidence="2" type="ORF">R1sor_020454</name>
</gene>
<feature type="compositionally biased region" description="Acidic residues" evidence="1">
    <location>
        <begin position="379"/>
        <end position="388"/>
    </location>
</feature>
<keyword evidence="3" id="KW-1185">Reference proteome</keyword>
<feature type="compositionally biased region" description="Basic and acidic residues" evidence="1">
    <location>
        <begin position="70"/>
        <end position="86"/>
    </location>
</feature>
<evidence type="ECO:0008006" key="4">
    <source>
        <dbReference type="Google" id="ProtNLM"/>
    </source>
</evidence>
<dbReference type="AlphaFoldDB" id="A0ABD3IJX7"/>
<evidence type="ECO:0000256" key="1">
    <source>
        <dbReference type="SAM" id="MobiDB-lite"/>
    </source>
</evidence>
<feature type="compositionally biased region" description="Basic and acidic residues" evidence="1">
    <location>
        <begin position="43"/>
        <end position="57"/>
    </location>
</feature>
<feature type="compositionally biased region" description="Basic residues" evidence="1">
    <location>
        <begin position="26"/>
        <end position="42"/>
    </location>
</feature>
<sequence>MKSLLKPSLWSQVRTLTDWSLTHQGPKSRKKHGSRAKQKRKKKPEDLPQRGRAKEQPKPGSGRTRSAKKQTKDKAPKQLKKKRDEPAEAELVLETPALEIEPNVTEAGTSTPVVEEQAPGNDKSTQKEEARQRKRTKKQANTVLYKGVFREDIYFPMKNRCVIMKSSLKETHELLHGNKTKAIKDPVPIVEELKKMCAALESKRAGGYLMNKKPHWKQVTSFDVQSDLPQFDEVRNYKVYHSKVEVFCKASHNFIIPKLDMPPFDANNTGRDSSFICNYNHLSSSKLDDGGRRKCTGFVQTLLENFTAQGDIVIDFAGGWGATLQAANNCGRCCIVAETRRDAYDSLQRVLGSLHQPEQANPEPIVAQQKSLGKKPLGDDDDLGDLFE</sequence>
<reference evidence="2 3" key="1">
    <citation type="submission" date="2024-09" db="EMBL/GenBank/DDBJ databases">
        <title>Chromosome-scale assembly of Riccia sorocarpa.</title>
        <authorList>
            <person name="Paukszto L."/>
        </authorList>
    </citation>
    <scope>NUCLEOTIDE SEQUENCE [LARGE SCALE GENOMIC DNA]</scope>
    <source>
        <strain evidence="2">LP-2024</strain>
        <tissue evidence="2">Aerial parts of the thallus</tissue>
    </source>
</reference>
<organism evidence="2 3">
    <name type="scientific">Riccia sorocarpa</name>
    <dbReference type="NCBI Taxonomy" id="122646"/>
    <lineage>
        <taxon>Eukaryota</taxon>
        <taxon>Viridiplantae</taxon>
        <taxon>Streptophyta</taxon>
        <taxon>Embryophyta</taxon>
        <taxon>Marchantiophyta</taxon>
        <taxon>Marchantiopsida</taxon>
        <taxon>Marchantiidae</taxon>
        <taxon>Marchantiales</taxon>
        <taxon>Ricciaceae</taxon>
        <taxon>Riccia</taxon>
    </lineage>
</organism>
<proteinExistence type="predicted"/>
<protein>
    <recommendedName>
        <fullName evidence="4">Trimethylguanosine synthase</fullName>
    </recommendedName>
</protein>
<feature type="compositionally biased region" description="Polar residues" evidence="1">
    <location>
        <begin position="9"/>
        <end position="25"/>
    </location>
</feature>
<evidence type="ECO:0000313" key="2">
    <source>
        <dbReference type="EMBL" id="KAL3702432.1"/>
    </source>
</evidence>
<dbReference type="EMBL" id="JBJQOH010000001">
    <property type="protein sequence ID" value="KAL3702432.1"/>
    <property type="molecule type" value="Genomic_DNA"/>
</dbReference>